<dbReference type="InterPro" id="IPR002654">
    <property type="entry name" value="Glyco_trans_25"/>
</dbReference>
<keyword evidence="6" id="KW-1185">Reference proteome</keyword>
<dbReference type="GO" id="GO:0009103">
    <property type="term" value="P:lipopolysaccharide biosynthetic process"/>
    <property type="evidence" value="ECO:0007669"/>
    <property type="project" value="UniProtKB-KW"/>
</dbReference>
<dbReference type="Pfam" id="PF01755">
    <property type="entry name" value="Glyco_transf_25"/>
    <property type="match status" value="1"/>
</dbReference>
<dbReference type="AlphaFoldDB" id="A0A849P5B9"/>
<protein>
    <recommendedName>
        <fullName evidence="4">Glycosyl transferase family 25 domain-containing protein</fullName>
    </recommendedName>
</protein>
<dbReference type="UniPathway" id="UPA00501"/>
<dbReference type="UniPathway" id="UPA00820"/>
<feature type="domain" description="Glycosyl transferase family 25" evidence="4">
    <location>
        <begin position="1"/>
        <end position="188"/>
    </location>
</feature>
<evidence type="ECO:0000313" key="5">
    <source>
        <dbReference type="EMBL" id="NOL50925.1"/>
    </source>
</evidence>
<evidence type="ECO:0000256" key="3">
    <source>
        <dbReference type="ARBA" id="ARBA00022985"/>
    </source>
</evidence>
<dbReference type="CDD" id="cd06532">
    <property type="entry name" value="Glyco_transf_25"/>
    <property type="match status" value="1"/>
</dbReference>
<dbReference type="EMBL" id="JABGBN010000001">
    <property type="protein sequence ID" value="NOL50925.1"/>
    <property type="molecule type" value="Genomic_DNA"/>
</dbReference>
<organism evidence="5 6">
    <name type="scientific">Pelistega suis</name>
    <dbReference type="NCBI Taxonomy" id="1631957"/>
    <lineage>
        <taxon>Bacteria</taxon>
        <taxon>Pseudomonadati</taxon>
        <taxon>Pseudomonadota</taxon>
        <taxon>Betaproteobacteria</taxon>
        <taxon>Burkholderiales</taxon>
        <taxon>Alcaligenaceae</taxon>
        <taxon>Pelistega</taxon>
    </lineage>
</organism>
<name>A0A849P5B9_9BURK</name>
<comment type="pathway">
    <text evidence="1">Bacterial outer membrane biogenesis; lipooligosaccharide biosynthesis.</text>
</comment>
<keyword evidence="3" id="KW-0448">Lipopolysaccharide biosynthesis</keyword>
<evidence type="ECO:0000313" key="6">
    <source>
        <dbReference type="Proteomes" id="UP000537862"/>
    </source>
</evidence>
<accession>A0A849P5B9</accession>
<evidence type="ECO:0000259" key="4">
    <source>
        <dbReference type="Pfam" id="PF01755"/>
    </source>
</evidence>
<gene>
    <name evidence="5" type="ORF">HKX39_01865</name>
</gene>
<evidence type="ECO:0000256" key="2">
    <source>
        <dbReference type="ARBA" id="ARBA00005222"/>
    </source>
</evidence>
<proteinExistence type="predicted"/>
<dbReference type="RefSeq" id="WP_171679605.1">
    <property type="nucleotide sequence ID" value="NZ_JABGBN010000001.1"/>
</dbReference>
<sequence>MLKNFVISMTSAEHRREHIHREFGKHNIAFEFFDAITPSIGLDKAITQFVPNLANVNSLSNGEKACFMSHVLLWQKCIDEDLPYIAIYEDDILLGKDSQYFLTNNQWLLDIFPSPNDFFILRFETMLMKIGEKPFKHIPCSSSNTPYKLNILTSTHYGAAAYIVSQASARYLLNLVRELPVHHLKPLDHILFRRYLTVPQLQVYQLNPAIIIQEKFFLKEKSNLDSDIQVERVATLKKSKEKLSVLAKLSREIKKIPDAIRKAFIYKKVDFHQ</sequence>
<evidence type="ECO:0000256" key="1">
    <source>
        <dbReference type="ARBA" id="ARBA00005068"/>
    </source>
</evidence>
<comment type="pathway">
    <text evidence="2">Glycan metabolism; lacto-N-neotetraose biosynthesis.</text>
</comment>
<comment type="caution">
    <text evidence="5">The sequence shown here is derived from an EMBL/GenBank/DDBJ whole genome shotgun (WGS) entry which is preliminary data.</text>
</comment>
<dbReference type="Proteomes" id="UP000537862">
    <property type="component" value="Unassembled WGS sequence"/>
</dbReference>
<reference evidence="5 6" key="1">
    <citation type="submission" date="2020-05" db="EMBL/GenBank/DDBJ databases">
        <authorList>
            <person name="Niu N."/>
        </authorList>
    </citation>
    <scope>NUCLEOTIDE SEQUENCE [LARGE SCALE GENOMIC DNA]</scope>
    <source>
        <strain evidence="5 6">3340-03</strain>
    </source>
</reference>